<gene>
    <name evidence="3" type="ORF">SAMN05216285_2857</name>
</gene>
<dbReference type="InterPro" id="IPR055713">
    <property type="entry name" value="DUF7289"/>
</dbReference>
<feature type="region of interest" description="Disordered" evidence="1">
    <location>
        <begin position="957"/>
        <end position="1016"/>
    </location>
</feature>
<evidence type="ECO:0000313" key="3">
    <source>
        <dbReference type="EMBL" id="SEW16985.1"/>
    </source>
</evidence>
<dbReference type="EMBL" id="FOIS01000003">
    <property type="protein sequence ID" value="SEW16985.1"/>
    <property type="molecule type" value="Genomic_DNA"/>
</dbReference>
<evidence type="ECO:0000256" key="2">
    <source>
        <dbReference type="SAM" id="Phobius"/>
    </source>
</evidence>
<dbReference type="AlphaFoldDB" id="A0A1I0PRE6"/>
<accession>A0A1I0PRE6</accession>
<dbReference type="Pfam" id="PF23960">
    <property type="entry name" value="DUF7289"/>
    <property type="match status" value="1"/>
</dbReference>
<keyword evidence="2" id="KW-1133">Transmembrane helix</keyword>
<evidence type="ECO:0008006" key="5">
    <source>
        <dbReference type="Google" id="ProtNLM"/>
    </source>
</evidence>
<evidence type="ECO:0000256" key="1">
    <source>
        <dbReference type="SAM" id="MobiDB-lite"/>
    </source>
</evidence>
<dbReference type="STRING" id="1202768.SAMN05216285_2857"/>
<protein>
    <recommendedName>
        <fullName evidence="5">Flagellin N-terminal-like domain-containing protein</fullName>
    </recommendedName>
</protein>
<sequence length="1033" mass="110969">MAGKEIDLRQQTGDSETRGASPVIGLVILFALVMVGALLVFAVGSSMFDALESEANREQTRQFVSETDHRIATVTETGQEQPLPIDELSAAQVTVVDDGRIEVAWYNETTGSHCSANGTLRALEFELEDRTVAHQGGGIWEYNDGTTSVISEPNIGYDGESLQLQILQLEEGDFNAAEPVARADHGKASALTGEINDAANRCPDATDVELRINESTYYDGWHRYLEDAVGEDDYDNVDVKSDPTNESVEVRIEGIREPTEEATLLIESDDGIKKTVGSSDQRVEFGDNLRFQATLNNTGGDTVKPPTMRVVIDGGTIQGEDSGSAAVPAEKTKQRSVKIDSYKEVLTPGRTYEYTIQTLNDSGQVDDTLDKPGEFYLGKSGDHFNITDDDIKTEPTGDGNVTISAAVRNQGVQPGTQQVTIDFEELDVSATETVTLDYGATGTVNWTVNESALPSSPTGFTIETETDDESAHGTVVGQGSGEETFVVVEDKGVGGDQLVTDDGPFTVEGEIASTYARDGVTGEIKLQIPDTGVSETESVTLDSGGRETVAFELDPDDGFDAGRVYEYDIVADGDGLSETGSFYVGKHGTYFDLSNETATVTDDSVVIAADLANTGVKNGSQDVALELEYQDDMPPELKDENPYGAIFEQEIDRSFGASDAVELELNESNLLDGEYEATIRTADESVTTTFAVTAGLDPGRVGLGDVEDANVTVEVVGSQVSGNRLNGDHQLAPMTLDVVANSETQHSFRNPNGGDNINIGPSWQDKNDDSYRYEFTVKDETELTLRNTRYSSTDSRFWGRFSTCADERTDPNDLPHYSGPTDQDFVWCNNVPSDTAFGPIDASQDQNLQNVRVRSAENDTIPALPAGTEQQLSATETLEERGLVTADGDELDLGPGEFVFLFENTEDCGSVGCDPDDIDALWNNAINTYERNPDRTHDPNFNDLVVYVQVERAGVDPKTPSITIQPGGGDSTDVGHGFGQNTGGGSDVSPELEGGTDEGNAPSLGTGESDGTRAEDVTVDTGIDIDTDHIVIG</sequence>
<keyword evidence="2" id="KW-0472">Membrane</keyword>
<dbReference type="eggNOG" id="arCOG07560">
    <property type="taxonomic scope" value="Archaea"/>
</dbReference>
<reference evidence="4" key="1">
    <citation type="submission" date="2016-10" db="EMBL/GenBank/DDBJ databases">
        <authorList>
            <person name="Varghese N."/>
        </authorList>
    </citation>
    <scope>NUCLEOTIDE SEQUENCE [LARGE SCALE GENOMIC DNA]</scope>
    <source>
        <strain evidence="4">CGMCC 1.12284</strain>
    </source>
</reference>
<keyword evidence="2" id="KW-0812">Transmembrane</keyword>
<dbReference type="RefSeq" id="WP_241471306.1">
    <property type="nucleotide sequence ID" value="NZ_FOIS01000003.1"/>
</dbReference>
<feature type="compositionally biased region" description="Gly residues" evidence="1">
    <location>
        <begin position="966"/>
        <end position="986"/>
    </location>
</feature>
<proteinExistence type="predicted"/>
<organism evidence="3 4">
    <name type="scientific">Natrinema salifodinae</name>
    <dbReference type="NCBI Taxonomy" id="1202768"/>
    <lineage>
        <taxon>Archaea</taxon>
        <taxon>Methanobacteriati</taxon>
        <taxon>Methanobacteriota</taxon>
        <taxon>Stenosarchaea group</taxon>
        <taxon>Halobacteria</taxon>
        <taxon>Halobacteriales</taxon>
        <taxon>Natrialbaceae</taxon>
        <taxon>Natrinema</taxon>
    </lineage>
</organism>
<dbReference type="Proteomes" id="UP000183275">
    <property type="component" value="Unassembled WGS sequence"/>
</dbReference>
<keyword evidence="4" id="KW-1185">Reference proteome</keyword>
<feature type="transmembrane region" description="Helical" evidence="2">
    <location>
        <begin position="21"/>
        <end position="43"/>
    </location>
</feature>
<dbReference type="eggNOG" id="arCOG02911">
    <property type="taxonomic scope" value="Archaea"/>
</dbReference>
<evidence type="ECO:0000313" key="4">
    <source>
        <dbReference type="Proteomes" id="UP000183275"/>
    </source>
</evidence>
<name>A0A1I0PRE6_9EURY</name>